<dbReference type="AlphaFoldDB" id="A0A6J7JF48"/>
<keyword evidence="2" id="KW-1133">Transmembrane helix</keyword>
<sequence length="170" mass="16533">MLNHALGTVRRGIPTIVIAGVLVVASATSGATAALVITGKQIKDNTVTTKDIKNGTLSTKDMSSSTLSSLKGATGPAGAPGAPGAAGAPGISGYQIVTASVVIPANEGGEVVATCPAGKKVLSAAGELQGAYTGTAVNLDLSATKATAYAANYFDTADTLTIDVVCAVVG</sequence>
<protein>
    <submittedName>
        <fullName evidence="3">Unannotated protein</fullName>
    </submittedName>
</protein>
<evidence type="ECO:0000313" key="3">
    <source>
        <dbReference type="EMBL" id="CAB4941387.1"/>
    </source>
</evidence>
<evidence type="ECO:0000256" key="1">
    <source>
        <dbReference type="SAM" id="MobiDB-lite"/>
    </source>
</evidence>
<gene>
    <name evidence="3" type="ORF">UFOPK3662_01915</name>
</gene>
<keyword evidence="2" id="KW-0812">Transmembrane</keyword>
<keyword evidence="2" id="KW-0472">Membrane</keyword>
<name>A0A6J7JF48_9ZZZZ</name>
<feature type="region of interest" description="Disordered" evidence="1">
    <location>
        <begin position="58"/>
        <end position="82"/>
    </location>
</feature>
<organism evidence="3">
    <name type="scientific">freshwater metagenome</name>
    <dbReference type="NCBI Taxonomy" id="449393"/>
    <lineage>
        <taxon>unclassified sequences</taxon>
        <taxon>metagenomes</taxon>
        <taxon>ecological metagenomes</taxon>
    </lineage>
</organism>
<reference evidence="3" key="1">
    <citation type="submission" date="2020-05" db="EMBL/GenBank/DDBJ databases">
        <authorList>
            <person name="Chiriac C."/>
            <person name="Salcher M."/>
            <person name="Ghai R."/>
            <person name="Kavagutti S V."/>
        </authorList>
    </citation>
    <scope>NUCLEOTIDE SEQUENCE</scope>
</reference>
<dbReference type="EMBL" id="CAFBMW010000014">
    <property type="protein sequence ID" value="CAB4941387.1"/>
    <property type="molecule type" value="Genomic_DNA"/>
</dbReference>
<accession>A0A6J7JF48</accession>
<evidence type="ECO:0000256" key="2">
    <source>
        <dbReference type="SAM" id="Phobius"/>
    </source>
</evidence>
<proteinExistence type="predicted"/>
<feature type="transmembrane region" description="Helical" evidence="2">
    <location>
        <begin position="12"/>
        <end position="37"/>
    </location>
</feature>